<proteinExistence type="predicted"/>
<comment type="caution">
    <text evidence="1">The sequence shown here is derived from an EMBL/GenBank/DDBJ whole genome shotgun (WGS) entry which is preliminary data.</text>
</comment>
<accession>A0ACB9IZ66</accession>
<evidence type="ECO:0000313" key="2">
    <source>
        <dbReference type="Proteomes" id="UP001056120"/>
    </source>
</evidence>
<reference evidence="1 2" key="2">
    <citation type="journal article" date="2022" name="Mol. Ecol. Resour.">
        <title>The genomes of chicory, endive, great burdock and yacon provide insights into Asteraceae paleo-polyploidization history and plant inulin production.</title>
        <authorList>
            <person name="Fan W."/>
            <person name="Wang S."/>
            <person name="Wang H."/>
            <person name="Wang A."/>
            <person name="Jiang F."/>
            <person name="Liu H."/>
            <person name="Zhao H."/>
            <person name="Xu D."/>
            <person name="Zhang Y."/>
        </authorList>
    </citation>
    <scope>NUCLEOTIDE SEQUENCE [LARGE SCALE GENOMIC DNA]</scope>
    <source>
        <strain evidence="2">cv. Yunnan</strain>
        <tissue evidence="1">Leaves</tissue>
    </source>
</reference>
<dbReference type="Proteomes" id="UP001056120">
    <property type="component" value="Linkage Group LG06"/>
</dbReference>
<reference evidence="2" key="1">
    <citation type="journal article" date="2022" name="Mol. Ecol. Resour.">
        <title>The genomes of chicory, endive, great burdock and yacon provide insights into Asteraceae palaeo-polyploidization history and plant inulin production.</title>
        <authorList>
            <person name="Fan W."/>
            <person name="Wang S."/>
            <person name="Wang H."/>
            <person name="Wang A."/>
            <person name="Jiang F."/>
            <person name="Liu H."/>
            <person name="Zhao H."/>
            <person name="Xu D."/>
            <person name="Zhang Y."/>
        </authorList>
    </citation>
    <scope>NUCLEOTIDE SEQUENCE [LARGE SCALE GENOMIC DNA]</scope>
    <source>
        <strain evidence="2">cv. Yunnan</strain>
    </source>
</reference>
<name>A0ACB9IZ66_9ASTR</name>
<evidence type="ECO:0000313" key="1">
    <source>
        <dbReference type="EMBL" id="KAI3812801.1"/>
    </source>
</evidence>
<sequence length="69" mass="7239">MLNIPIIVPPSPSPASGSKPAFSFFESLKKYAAAQAHKQREAGETNPTVTNQSTSSLSLPKEEGSPVLA</sequence>
<organism evidence="1 2">
    <name type="scientific">Smallanthus sonchifolius</name>
    <dbReference type="NCBI Taxonomy" id="185202"/>
    <lineage>
        <taxon>Eukaryota</taxon>
        <taxon>Viridiplantae</taxon>
        <taxon>Streptophyta</taxon>
        <taxon>Embryophyta</taxon>
        <taxon>Tracheophyta</taxon>
        <taxon>Spermatophyta</taxon>
        <taxon>Magnoliopsida</taxon>
        <taxon>eudicotyledons</taxon>
        <taxon>Gunneridae</taxon>
        <taxon>Pentapetalae</taxon>
        <taxon>asterids</taxon>
        <taxon>campanulids</taxon>
        <taxon>Asterales</taxon>
        <taxon>Asteraceae</taxon>
        <taxon>Asteroideae</taxon>
        <taxon>Heliantheae alliance</taxon>
        <taxon>Millerieae</taxon>
        <taxon>Smallanthus</taxon>
    </lineage>
</organism>
<keyword evidence="2" id="KW-1185">Reference proteome</keyword>
<gene>
    <name evidence="1" type="ORF">L1987_17513</name>
</gene>
<dbReference type="EMBL" id="CM042023">
    <property type="protein sequence ID" value="KAI3812801.1"/>
    <property type="molecule type" value="Genomic_DNA"/>
</dbReference>
<protein>
    <submittedName>
        <fullName evidence="1">Uncharacterized protein</fullName>
    </submittedName>
</protein>